<keyword evidence="2" id="KW-1185">Reference proteome</keyword>
<dbReference type="OrthoDB" id="671946at2"/>
<gene>
    <name evidence="1" type="ORF">DVR12_24560</name>
</gene>
<name>A0A3E1Y373_9BACT</name>
<evidence type="ECO:0000313" key="2">
    <source>
        <dbReference type="Proteomes" id="UP000260644"/>
    </source>
</evidence>
<proteinExistence type="predicted"/>
<dbReference type="PROSITE" id="PS51257">
    <property type="entry name" value="PROKAR_LIPOPROTEIN"/>
    <property type="match status" value="1"/>
</dbReference>
<organism evidence="1 2">
    <name type="scientific">Chitinophaga silvatica</name>
    <dbReference type="NCBI Taxonomy" id="2282649"/>
    <lineage>
        <taxon>Bacteria</taxon>
        <taxon>Pseudomonadati</taxon>
        <taxon>Bacteroidota</taxon>
        <taxon>Chitinophagia</taxon>
        <taxon>Chitinophagales</taxon>
        <taxon>Chitinophagaceae</taxon>
        <taxon>Chitinophaga</taxon>
    </lineage>
</organism>
<sequence length="176" mass="20632">MNKKFYNVILLFIFVGCGYGVSGPKKEKHNYTWKRDPYTGALVRQDQEPPRYNKRRKKHSAIHPSIVFVESMKGYRTTIGSFPQDLWAFENYNDKSRNAIRSMKDEGFKDLKIDYLYLDSLVLNFTFNEDAKRAIGNVELSSVDRVGQFIFVYNRQDSTLMTTTVLPKKKNFVFKN</sequence>
<dbReference type="EMBL" id="QPMM01000015">
    <property type="protein sequence ID" value="RFS19149.1"/>
    <property type="molecule type" value="Genomic_DNA"/>
</dbReference>
<protein>
    <recommendedName>
        <fullName evidence="3">Lipoprotein</fullName>
    </recommendedName>
</protein>
<dbReference type="AlphaFoldDB" id="A0A3E1Y373"/>
<dbReference type="RefSeq" id="WP_116978464.1">
    <property type="nucleotide sequence ID" value="NZ_QPMM01000015.1"/>
</dbReference>
<evidence type="ECO:0008006" key="3">
    <source>
        <dbReference type="Google" id="ProtNLM"/>
    </source>
</evidence>
<comment type="caution">
    <text evidence="1">The sequence shown here is derived from an EMBL/GenBank/DDBJ whole genome shotgun (WGS) entry which is preliminary data.</text>
</comment>
<accession>A0A3E1Y373</accession>
<evidence type="ECO:0000313" key="1">
    <source>
        <dbReference type="EMBL" id="RFS19149.1"/>
    </source>
</evidence>
<dbReference type="Proteomes" id="UP000260644">
    <property type="component" value="Unassembled WGS sequence"/>
</dbReference>
<reference evidence="1 2" key="1">
    <citation type="submission" date="2018-07" db="EMBL/GenBank/DDBJ databases">
        <title>Chitinophaga K2CV101002-2 sp. nov., isolated from a monsoon evergreen broad-leaved forest soil.</title>
        <authorList>
            <person name="Lv Y."/>
        </authorList>
    </citation>
    <scope>NUCLEOTIDE SEQUENCE [LARGE SCALE GENOMIC DNA]</scope>
    <source>
        <strain evidence="1 2">GDMCC 1.1288</strain>
    </source>
</reference>